<feature type="compositionally biased region" description="Basic and acidic residues" evidence="1">
    <location>
        <begin position="74"/>
        <end position="85"/>
    </location>
</feature>
<feature type="compositionally biased region" description="Basic residues" evidence="1">
    <location>
        <begin position="59"/>
        <end position="69"/>
    </location>
</feature>
<reference evidence="2 3" key="1">
    <citation type="submission" date="2018-11" db="EMBL/GenBank/DDBJ databases">
        <authorList>
            <consortium name="Pathogen Informatics"/>
        </authorList>
    </citation>
    <scope>NUCLEOTIDE SEQUENCE [LARGE SCALE GENOMIC DNA]</scope>
</reference>
<organism evidence="3 4">
    <name type="scientific">Heligmosomoides polygyrus</name>
    <name type="common">Parasitic roundworm</name>
    <dbReference type="NCBI Taxonomy" id="6339"/>
    <lineage>
        <taxon>Eukaryota</taxon>
        <taxon>Metazoa</taxon>
        <taxon>Ecdysozoa</taxon>
        <taxon>Nematoda</taxon>
        <taxon>Chromadorea</taxon>
        <taxon>Rhabditida</taxon>
        <taxon>Rhabditina</taxon>
        <taxon>Rhabditomorpha</taxon>
        <taxon>Strongyloidea</taxon>
        <taxon>Heligmosomidae</taxon>
        <taxon>Heligmosomoides</taxon>
    </lineage>
</organism>
<dbReference type="AlphaFoldDB" id="A0A183FXP5"/>
<keyword evidence="3" id="KW-1185">Reference proteome</keyword>
<sequence>MRKIAEGFYQVRYFHQGFVEKAELAWMLGHLCLYSHSDQDDTLEEIKSLRTEISESRKVRGTRKSRAVKASRQPRSDDGRRHVAEDYVVPAEGKRQPAHTLPTDPPDPLNTGVTKPEPTIVIEEVSEDKEEKIRQTDQAEDSLEDLHAVRKQANWTVIEAAVSPQDCPSSSKSESSYCCANTPVLSSYLLPGAGFINRLPAGYGEKYR</sequence>
<evidence type="ECO:0000313" key="3">
    <source>
        <dbReference type="Proteomes" id="UP000050761"/>
    </source>
</evidence>
<dbReference type="WBParaSite" id="HPBE_0001334301-mRNA-1">
    <property type="protein sequence ID" value="HPBE_0001334301-mRNA-1"/>
    <property type="gene ID" value="HPBE_0001334301"/>
</dbReference>
<dbReference type="Proteomes" id="UP000050761">
    <property type="component" value="Unassembled WGS sequence"/>
</dbReference>
<accession>A0A183FXP5</accession>
<evidence type="ECO:0000313" key="2">
    <source>
        <dbReference type="EMBL" id="VDO95792.1"/>
    </source>
</evidence>
<protein>
    <submittedName>
        <fullName evidence="2 4">Uncharacterized protein</fullName>
    </submittedName>
</protein>
<gene>
    <name evidence="2" type="ORF">HPBE_LOCUS13344</name>
</gene>
<evidence type="ECO:0000313" key="4">
    <source>
        <dbReference type="WBParaSite" id="HPBE_0001334301-mRNA-1"/>
    </source>
</evidence>
<proteinExistence type="predicted"/>
<accession>A0A3P8DHX8</accession>
<reference evidence="4" key="2">
    <citation type="submission" date="2019-09" db="UniProtKB">
        <authorList>
            <consortium name="WormBaseParasite"/>
        </authorList>
    </citation>
    <scope>IDENTIFICATION</scope>
</reference>
<evidence type="ECO:0000256" key="1">
    <source>
        <dbReference type="SAM" id="MobiDB-lite"/>
    </source>
</evidence>
<dbReference type="EMBL" id="UZAH01027875">
    <property type="protein sequence ID" value="VDO95792.1"/>
    <property type="molecule type" value="Genomic_DNA"/>
</dbReference>
<feature type="region of interest" description="Disordered" evidence="1">
    <location>
        <begin position="55"/>
        <end position="115"/>
    </location>
</feature>
<name>A0A183FXP5_HELPZ</name>